<sequence>MDGLKMLGTVVSGAGAAATLDGMLAPGARRRDAMRALAARIQERAWDCAAEGQLRETDEMVRLAAGLERRADAADPVMLKACRANRDAPPKMRLLKG</sequence>
<evidence type="ECO:0000313" key="1">
    <source>
        <dbReference type="EMBL" id="PRY94938.1"/>
    </source>
</evidence>
<dbReference type="Proteomes" id="UP000238801">
    <property type="component" value="Unassembled WGS sequence"/>
</dbReference>
<proteinExistence type="predicted"/>
<organism evidence="1 2">
    <name type="scientific">Hasllibacter halocynthiae</name>
    <dbReference type="NCBI Taxonomy" id="595589"/>
    <lineage>
        <taxon>Bacteria</taxon>
        <taxon>Pseudomonadati</taxon>
        <taxon>Pseudomonadota</taxon>
        <taxon>Alphaproteobacteria</taxon>
        <taxon>Rhodobacterales</taxon>
        <taxon>Roseobacteraceae</taxon>
        <taxon>Hasllibacter</taxon>
    </lineage>
</organism>
<comment type="caution">
    <text evidence="1">The sequence shown here is derived from an EMBL/GenBank/DDBJ whole genome shotgun (WGS) entry which is preliminary data.</text>
</comment>
<reference evidence="1 2" key="1">
    <citation type="submission" date="2018-03" db="EMBL/GenBank/DDBJ databases">
        <title>Genomic Encyclopedia of Archaeal and Bacterial Type Strains, Phase II (KMG-II): from individual species to whole genera.</title>
        <authorList>
            <person name="Goeker M."/>
        </authorList>
    </citation>
    <scope>NUCLEOTIDE SEQUENCE [LARGE SCALE GENOMIC DNA]</scope>
    <source>
        <strain evidence="1 2">DSM 29318</strain>
    </source>
</reference>
<keyword evidence="2" id="KW-1185">Reference proteome</keyword>
<evidence type="ECO:0000313" key="2">
    <source>
        <dbReference type="Proteomes" id="UP000238801"/>
    </source>
</evidence>
<name>A0A2T0X7L8_9RHOB</name>
<protein>
    <submittedName>
        <fullName evidence="1">Uncharacterized protein</fullName>
    </submittedName>
</protein>
<dbReference type="AlphaFoldDB" id="A0A2T0X7L8"/>
<dbReference type="RefSeq" id="WP_106159384.1">
    <property type="nucleotide sequence ID" value="NZ_PVTT01000001.1"/>
</dbReference>
<dbReference type="EMBL" id="PVTT01000001">
    <property type="protein sequence ID" value="PRY94938.1"/>
    <property type="molecule type" value="Genomic_DNA"/>
</dbReference>
<accession>A0A2T0X7L8</accession>
<gene>
    <name evidence="1" type="ORF">BCF33_0543</name>
</gene>